<feature type="chain" id="PRO_5045916608" description="TonB C-terminal domain-containing protein" evidence="2">
    <location>
        <begin position="20"/>
        <end position="354"/>
    </location>
</feature>
<dbReference type="Proteomes" id="UP001205861">
    <property type="component" value="Unassembled WGS sequence"/>
</dbReference>
<dbReference type="SMART" id="SM00698">
    <property type="entry name" value="MORN"/>
    <property type="match status" value="4"/>
</dbReference>
<dbReference type="Pfam" id="PF02493">
    <property type="entry name" value="MORN"/>
    <property type="match status" value="6"/>
</dbReference>
<dbReference type="InterPro" id="IPR003409">
    <property type="entry name" value="MORN"/>
</dbReference>
<evidence type="ECO:0000256" key="1">
    <source>
        <dbReference type="ARBA" id="ARBA00022737"/>
    </source>
</evidence>
<dbReference type="PANTHER" id="PTHR23084">
    <property type="entry name" value="PHOSPHATIDYLINOSITOL-4-PHOSPHATE 5-KINASE RELATED"/>
    <property type="match status" value="1"/>
</dbReference>
<reference evidence="3 4" key="1">
    <citation type="submission" date="2022-08" db="EMBL/GenBank/DDBJ databases">
        <title>Reclassification of Massilia species as members of the genera Telluria, Duganella, Pseudoduganella, Mokoshia gen. nov. and Zemynaea gen. nov. using orthogonal and non-orthogonal genome-based approaches.</title>
        <authorList>
            <person name="Bowman J.P."/>
        </authorList>
    </citation>
    <scope>NUCLEOTIDE SEQUENCE [LARGE SCALE GENOMIC DNA]</scope>
    <source>
        <strain evidence="3 4">JCM 31607</strain>
    </source>
</reference>
<organism evidence="3 4">
    <name type="scientific">Massilia solisilvae</name>
    <dbReference type="NCBI Taxonomy" id="1811225"/>
    <lineage>
        <taxon>Bacteria</taxon>
        <taxon>Pseudomonadati</taxon>
        <taxon>Pseudomonadota</taxon>
        <taxon>Betaproteobacteria</taxon>
        <taxon>Burkholderiales</taxon>
        <taxon>Oxalobacteraceae</taxon>
        <taxon>Telluria group</taxon>
        <taxon>Massilia</taxon>
    </lineage>
</organism>
<evidence type="ECO:0000313" key="3">
    <source>
        <dbReference type="EMBL" id="MCS0610187.1"/>
    </source>
</evidence>
<dbReference type="RefSeq" id="WP_258857792.1">
    <property type="nucleotide sequence ID" value="NZ_JANUGV010000006.1"/>
</dbReference>
<dbReference type="Gene3D" id="2.20.110.10">
    <property type="entry name" value="Histone H3 K4-specific methyltransferase SET7/9 N-terminal domain"/>
    <property type="match status" value="2"/>
</dbReference>
<evidence type="ECO:0000256" key="2">
    <source>
        <dbReference type="SAM" id="SignalP"/>
    </source>
</evidence>
<gene>
    <name evidence="3" type="ORF">NX773_18630</name>
</gene>
<evidence type="ECO:0008006" key="5">
    <source>
        <dbReference type="Google" id="ProtNLM"/>
    </source>
</evidence>
<proteinExistence type="predicted"/>
<keyword evidence="2" id="KW-0732">Signal</keyword>
<keyword evidence="1" id="KW-0677">Repeat</keyword>
<dbReference type="SUPFAM" id="SSF74653">
    <property type="entry name" value="TolA/TonB C-terminal domain"/>
    <property type="match status" value="1"/>
</dbReference>
<comment type="caution">
    <text evidence="3">The sequence shown here is derived from an EMBL/GenBank/DDBJ whole genome shotgun (WGS) entry which is preliminary data.</text>
</comment>
<name>A0ABT2BNU5_9BURK</name>
<sequence length="354" mass="39439">MKTAPTLLLVLLLSSTAQGAEPQAWYGEPDCRIAVLAPVPEDGTVLWRGACKDGYADGAGVLTWRSQDGERKIEATLARGEISGEGRLTRNDGTYNGTFRHGLPHGQGYFRYANDNSLYEGDFADGIREGTGVFLAPDRSRYDGQWRNDRRNGFGKQVYSVGGSYEGMWKDNRFEGKGVIVYAGSGRRYEGEFRDGRVAGAPPRGEIEHRRYVLKADLPRTGTAILADKVVGYGPLNATWEELTPEQKNRIRSLYPALEDGDEPPYPLHGTRRIYSDIADLRDAKFRLMRGKLGLYVLVGKNGKPKSVAAYGSPDPDFPRYASMALLLHTFKPAQCHGEPCEMIYPIWFNFTRN</sequence>
<dbReference type="SUPFAM" id="SSF82185">
    <property type="entry name" value="Histone H3 K4-specific methyltransferase SET7/9 N-terminal domain"/>
    <property type="match status" value="1"/>
</dbReference>
<protein>
    <recommendedName>
        <fullName evidence="5">TonB C-terminal domain-containing protein</fullName>
    </recommendedName>
</protein>
<dbReference type="PANTHER" id="PTHR23084:SF263">
    <property type="entry name" value="MORN REPEAT-CONTAINING PROTEIN 1"/>
    <property type="match status" value="1"/>
</dbReference>
<accession>A0ABT2BNU5</accession>
<evidence type="ECO:0000313" key="4">
    <source>
        <dbReference type="Proteomes" id="UP001205861"/>
    </source>
</evidence>
<keyword evidence="4" id="KW-1185">Reference proteome</keyword>
<dbReference type="EMBL" id="JANUGV010000006">
    <property type="protein sequence ID" value="MCS0610187.1"/>
    <property type="molecule type" value="Genomic_DNA"/>
</dbReference>
<feature type="signal peptide" evidence="2">
    <location>
        <begin position="1"/>
        <end position="19"/>
    </location>
</feature>